<dbReference type="Proteomes" id="UP001562065">
    <property type="component" value="Unassembled WGS sequence"/>
</dbReference>
<comment type="caution">
    <text evidence="1">The sequence shown here is derived from an EMBL/GenBank/DDBJ whole genome shotgun (WGS) entry which is preliminary data.</text>
</comment>
<dbReference type="CDD" id="cd03443">
    <property type="entry name" value="PaaI_thioesterase"/>
    <property type="match status" value="1"/>
</dbReference>
<dbReference type="RefSeq" id="WP_369455667.1">
    <property type="nucleotide sequence ID" value="NZ_JBGCUO010000001.1"/>
</dbReference>
<evidence type="ECO:0000313" key="1">
    <source>
        <dbReference type="EMBL" id="MEY1662432.1"/>
    </source>
</evidence>
<name>A0ABV4AHX3_9GAMM</name>
<protein>
    <submittedName>
        <fullName evidence="1">Hotdog fold domain-containing protein</fullName>
    </submittedName>
</protein>
<evidence type="ECO:0000313" key="2">
    <source>
        <dbReference type="Proteomes" id="UP001562065"/>
    </source>
</evidence>
<keyword evidence="2" id="KW-1185">Reference proteome</keyword>
<dbReference type="Pfam" id="PF14539">
    <property type="entry name" value="DUF4442"/>
    <property type="match status" value="1"/>
</dbReference>
<proteinExistence type="predicted"/>
<dbReference type="SUPFAM" id="SSF54637">
    <property type="entry name" value="Thioesterase/thiol ester dehydrase-isomerase"/>
    <property type="match status" value="1"/>
</dbReference>
<dbReference type="Gene3D" id="3.10.129.10">
    <property type="entry name" value="Hotdog Thioesterase"/>
    <property type="match status" value="1"/>
</dbReference>
<reference evidence="1 2" key="1">
    <citation type="submission" date="2024-07" db="EMBL/GenBank/DDBJ databases">
        <authorList>
            <person name="Ren Q."/>
        </authorList>
    </citation>
    <scope>NUCLEOTIDE SEQUENCE [LARGE SCALE GENOMIC DNA]</scope>
    <source>
        <strain evidence="1 2">REN37</strain>
    </source>
</reference>
<dbReference type="InterPro" id="IPR029069">
    <property type="entry name" value="HotDog_dom_sf"/>
</dbReference>
<organism evidence="1 2">
    <name type="scientific">Isoalcanivorax beigongshangi</name>
    <dbReference type="NCBI Taxonomy" id="3238810"/>
    <lineage>
        <taxon>Bacteria</taxon>
        <taxon>Pseudomonadati</taxon>
        <taxon>Pseudomonadota</taxon>
        <taxon>Gammaproteobacteria</taxon>
        <taxon>Oceanospirillales</taxon>
        <taxon>Alcanivoracaceae</taxon>
        <taxon>Isoalcanivorax</taxon>
    </lineage>
</organism>
<sequence length="148" mass="15728">MNPDQILALFEQQGPDAFSAMLCQLAPYFATINPVMTALAPNRAEARLPFRREVTNHIGTVHAIAMCNLAELVAGTMTNISVPAGARWIPRGMTVEYVAKARGDLIGVASGDGIDWSVDGDPVVPVTVHDAEGTLVFTAAITMNVKHG</sequence>
<accession>A0ABV4AHX3</accession>
<dbReference type="InterPro" id="IPR027961">
    <property type="entry name" value="DUF4442"/>
</dbReference>
<gene>
    <name evidence="1" type="ORF">AB5I84_09770</name>
</gene>
<dbReference type="EMBL" id="JBGCUO010000001">
    <property type="protein sequence ID" value="MEY1662432.1"/>
    <property type="molecule type" value="Genomic_DNA"/>
</dbReference>